<name>Q21QA0_ALBFT</name>
<accession>Q21QA0</accession>
<dbReference type="OrthoDB" id="9035758at2"/>
<evidence type="ECO:0000313" key="1">
    <source>
        <dbReference type="EMBL" id="ABD72045.1"/>
    </source>
</evidence>
<proteinExistence type="predicted"/>
<keyword evidence="1" id="KW-0614">Plasmid</keyword>
<dbReference type="eggNOG" id="ENOG502ZSZ4">
    <property type="taxonomic scope" value="Bacteria"/>
</dbReference>
<dbReference type="EMBL" id="CP000268">
    <property type="protein sequence ID" value="ABD72045.1"/>
    <property type="molecule type" value="Genomic_DNA"/>
</dbReference>
<sequence length="298" mass="33400">MGTLFSFWTKVMNQKSLQVGEVARKAAHQASRSELARQFMRELLDSVETLGGIADTHGSRTLADLMYLQNAILSGNYIEQYPGESHVFEIANSLPSGARWAKYIELTSGPSDAPATAVVSTSQEDDKDRFLLILMDGRKPELLGPFADDFDRMWTLKEFTDVEGDMHGLYPLDVPKGVVPVVGNFEDPLITHILERFAAGDEPISKPRIPGALYFTVNFEGAELVFNSEMLRAVEIILKDRLVMVDRTVENRLVPTAKAAEEYTRADWQEDVSQGNTKLGYQDWLEHNLSSEKHAFTL</sequence>
<dbReference type="Proteomes" id="UP000008332">
    <property type="component" value="Plasmid unnamed1"/>
</dbReference>
<geneLocation type="plasmid" evidence="2">
    <name>pDSM15236</name>
</geneLocation>
<dbReference type="AlphaFoldDB" id="Q21QA0"/>
<gene>
    <name evidence="1" type="ordered locus">Rfer_4359</name>
</gene>
<protein>
    <submittedName>
        <fullName evidence="1">Uncharacterized protein</fullName>
    </submittedName>
</protein>
<dbReference type="KEGG" id="rfr:Rfer_4359"/>
<keyword evidence="2" id="KW-1185">Reference proteome</keyword>
<organism evidence="1 2">
    <name type="scientific">Albidiferax ferrireducens (strain ATCC BAA-621 / DSM 15236 / T118)</name>
    <name type="common">Rhodoferax ferrireducens</name>
    <dbReference type="NCBI Taxonomy" id="338969"/>
    <lineage>
        <taxon>Bacteria</taxon>
        <taxon>Pseudomonadati</taxon>
        <taxon>Pseudomonadota</taxon>
        <taxon>Betaproteobacteria</taxon>
        <taxon>Burkholderiales</taxon>
        <taxon>Comamonadaceae</taxon>
        <taxon>Rhodoferax</taxon>
    </lineage>
</organism>
<evidence type="ECO:0000313" key="2">
    <source>
        <dbReference type="Proteomes" id="UP000008332"/>
    </source>
</evidence>
<dbReference type="HOGENOM" id="CLU_933445_0_0_4"/>
<reference evidence="2" key="1">
    <citation type="submission" date="2006-02" db="EMBL/GenBank/DDBJ databases">
        <title>Complete sequence of plasmid 1 of Rhodoferax ferrireducens DSM 15236.</title>
        <authorList>
            <person name="Copeland A."/>
            <person name="Lucas S."/>
            <person name="Lapidus A."/>
            <person name="Barry K."/>
            <person name="Detter J.C."/>
            <person name="Glavina del Rio T."/>
            <person name="Hammon N."/>
            <person name="Israni S."/>
            <person name="Pitluck S."/>
            <person name="Brettin T."/>
            <person name="Bruce D."/>
            <person name="Han C."/>
            <person name="Tapia R."/>
            <person name="Gilna P."/>
            <person name="Kiss H."/>
            <person name="Schmutz J."/>
            <person name="Larimer F."/>
            <person name="Land M."/>
            <person name="Kyrpides N."/>
            <person name="Ivanova N."/>
            <person name="Richardson P."/>
        </authorList>
    </citation>
    <scope>NUCLEOTIDE SEQUENCE [LARGE SCALE GENOMIC DNA]</scope>
    <source>
        <strain evidence="2">ATCC BAA-621 / DSM 15236 / T118</strain>
        <plasmid evidence="2">Plasmid pDSM15236</plasmid>
    </source>
</reference>